<gene>
    <name evidence="1" type="primary">M314L</name>
    <name evidence="1" type="ORF">MT325_M314L</name>
</gene>
<protein>
    <submittedName>
        <fullName evidence="1">Uncharacterized protein M314L</fullName>
    </submittedName>
</protein>
<organismHost>
    <name type="scientific">Paramecium bursaria</name>
    <dbReference type="NCBI Taxonomy" id="74790"/>
</organismHost>
<dbReference type="Proteomes" id="UP000246715">
    <property type="component" value="Segment"/>
</dbReference>
<reference evidence="1 2" key="1">
    <citation type="journal article" date="2007" name="Virology">
        <title>Sequence and annotation of the 314-kb MT325 and the 321-kb FR483 viruses that infect Chlorella Pbi.</title>
        <authorList>
            <person name="Fitzgerald L.A."/>
            <person name="Graves M.V."/>
            <person name="Li X."/>
            <person name="Feldblyum T."/>
            <person name="Hartigan J."/>
            <person name="Van Etten J.L."/>
        </authorList>
    </citation>
    <scope>NUCLEOTIDE SEQUENCE [LARGE SCALE GENOMIC DNA]</scope>
    <source>
        <strain evidence="1 2">MT325</strain>
    </source>
</reference>
<accession>A7IU44</accession>
<sequence>MKQNKQFAKSNEQEEFYDVEEYDEYNEYEDDDEVWFDYMSEEIATSYHVLQEWIASQGLPLLDNCTFSDYVDFCYQFSSGRKPAC</sequence>
<dbReference type="EMBL" id="DQ491001">
    <property type="protein sequence ID" value="ABT13868.1"/>
    <property type="molecule type" value="Genomic_DNA"/>
</dbReference>
<evidence type="ECO:0000313" key="1">
    <source>
        <dbReference type="EMBL" id="ABT13868.1"/>
    </source>
</evidence>
<name>A7IU44_PBCVM</name>
<organism evidence="1 2">
    <name type="scientific">Paramecium bursaria Chlorella virus MT325</name>
    <name type="common">PBCV-MT325</name>
    <dbReference type="NCBI Taxonomy" id="346932"/>
    <lineage>
        <taxon>Viruses</taxon>
        <taxon>Varidnaviria</taxon>
        <taxon>Bamfordvirae</taxon>
        <taxon>Nucleocytoviricota</taxon>
        <taxon>Megaviricetes</taxon>
        <taxon>Algavirales</taxon>
        <taxon>Phycodnaviridae</taxon>
        <taxon>Chlorovirus</taxon>
        <taxon>Chlorovirus conductrix</taxon>
        <taxon>Paramecium bursaria Chlorella virus A1</taxon>
    </lineage>
</organism>
<proteinExistence type="predicted"/>
<evidence type="ECO:0000313" key="2">
    <source>
        <dbReference type="Proteomes" id="UP000246715"/>
    </source>
</evidence>